<dbReference type="Proteomes" id="UP000289703">
    <property type="component" value="Unassembled WGS sequence"/>
</dbReference>
<evidence type="ECO:0000313" key="1">
    <source>
        <dbReference type="EMBL" id="RXQ92953.1"/>
    </source>
</evidence>
<protein>
    <submittedName>
        <fullName evidence="1">GHMP kinase</fullName>
    </submittedName>
</protein>
<dbReference type="RefSeq" id="WP_129254684.1">
    <property type="nucleotide sequence ID" value="NZ_SAXA01000009.1"/>
</dbReference>
<name>A0A4Q1JKB1_9BACT</name>
<dbReference type="NCBIfam" id="NF040656">
    <property type="entry name" value="GHMP_GYDIA"/>
    <property type="match status" value="1"/>
</dbReference>
<dbReference type="OrthoDB" id="5288719at2"/>
<keyword evidence="1" id="KW-0418">Kinase</keyword>
<dbReference type="InterPro" id="IPR020568">
    <property type="entry name" value="Ribosomal_Su5_D2-typ_SF"/>
</dbReference>
<organism evidence="1 2">
    <name type="scientific">Ancylomarina salipaludis</name>
    <dbReference type="NCBI Taxonomy" id="2501299"/>
    <lineage>
        <taxon>Bacteria</taxon>
        <taxon>Pseudomonadati</taxon>
        <taxon>Bacteroidota</taxon>
        <taxon>Bacteroidia</taxon>
        <taxon>Marinilabiliales</taxon>
        <taxon>Marinifilaceae</taxon>
        <taxon>Ancylomarina</taxon>
    </lineage>
</organism>
<dbReference type="InterPro" id="IPR014721">
    <property type="entry name" value="Ribsml_uS5_D2-typ_fold_subgr"/>
</dbReference>
<dbReference type="Gene3D" id="3.30.230.10">
    <property type="match status" value="1"/>
</dbReference>
<keyword evidence="2" id="KW-1185">Reference proteome</keyword>
<dbReference type="AlphaFoldDB" id="A0A4Q1JKB1"/>
<reference evidence="1 2" key="1">
    <citation type="submission" date="2019-01" db="EMBL/GenBank/DDBJ databases">
        <title>Ancylomarina salipaludis sp. nov., isolated from a salt marsh.</title>
        <authorList>
            <person name="Yoon J.-H."/>
        </authorList>
    </citation>
    <scope>NUCLEOTIDE SEQUENCE [LARGE SCALE GENOMIC DNA]</scope>
    <source>
        <strain evidence="1 2">SHSM-M15</strain>
    </source>
</reference>
<evidence type="ECO:0000313" key="2">
    <source>
        <dbReference type="Proteomes" id="UP000289703"/>
    </source>
</evidence>
<sequence>MDQAQYFYSNGKLLITAEYLVLKGALSLAIPTQYGQSLAVYPQSDEGLTWQAFENENQWLNFYFSVDEILNSENDISVEKAFILELLRQAMILNPDFLKKSQFKLETRLNFNRNWGLGSSSTLINNLAQWAQVDAFDLLAKVSKASGYDIACAQNDTPILFQRSKNRIWHEACMFSPEFKEQIYFLYLGKKQKSENEVKRFLKQEKDFSSEIQEISALSLHLLDAEKAKDFDKIIEEHEAITSNLLGIPALKQKAFSDFEGSIKSLGAWGGDFAMIRSDWDKRRLTNYFESKGLETLIPWENMVLEDENEV</sequence>
<dbReference type="InterPro" id="IPR047765">
    <property type="entry name" value="GHMP_GYDIA-like"/>
</dbReference>
<accession>A0A4Q1JKB1</accession>
<comment type="caution">
    <text evidence="1">The sequence shown here is derived from an EMBL/GenBank/DDBJ whole genome shotgun (WGS) entry which is preliminary data.</text>
</comment>
<gene>
    <name evidence="1" type="ORF">EO244_10775</name>
</gene>
<dbReference type="SUPFAM" id="SSF54211">
    <property type="entry name" value="Ribosomal protein S5 domain 2-like"/>
    <property type="match status" value="1"/>
</dbReference>
<keyword evidence="1" id="KW-0808">Transferase</keyword>
<dbReference type="GO" id="GO:0016301">
    <property type="term" value="F:kinase activity"/>
    <property type="evidence" value="ECO:0007669"/>
    <property type="project" value="UniProtKB-KW"/>
</dbReference>
<proteinExistence type="predicted"/>
<dbReference type="EMBL" id="SAXA01000009">
    <property type="protein sequence ID" value="RXQ92953.1"/>
    <property type="molecule type" value="Genomic_DNA"/>
</dbReference>